<dbReference type="EMBL" id="JBHULY010000001">
    <property type="protein sequence ID" value="MFD2724581.1"/>
    <property type="molecule type" value="Genomic_DNA"/>
</dbReference>
<sequence length="231" mass="26338">MENRTKFNLKENIEIWKSELSQNSNMTLDNINELESHLLDEIDELQRLGLNTEESLLIAKNRIGNTKELTAEYGKVNKNIYFRNKIIPYLKGILLFMAFITITNLLANLSLIIANNVGIDSENLNYVSIGILIFSSLALSIFAYKKYKNMSLNSRKLTNIPFLVSVIVISKLLTFFSTLFITRSGSFGISDFGNLQMNLSVYNLLFGLFILTISFVSFYVSKKENKVKISE</sequence>
<keyword evidence="1" id="KW-1133">Transmembrane helix</keyword>
<gene>
    <name evidence="2" type="ORF">ACFSR8_00010</name>
</gene>
<organism evidence="2 3">
    <name type="scientific">Hyunsoonleella rubra</name>
    <dbReference type="NCBI Taxonomy" id="1737062"/>
    <lineage>
        <taxon>Bacteria</taxon>
        <taxon>Pseudomonadati</taxon>
        <taxon>Bacteroidota</taxon>
        <taxon>Flavobacteriia</taxon>
        <taxon>Flavobacteriales</taxon>
        <taxon>Flavobacteriaceae</taxon>
    </lineage>
</organism>
<dbReference type="Proteomes" id="UP001597476">
    <property type="component" value="Unassembled WGS sequence"/>
</dbReference>
<name>A0ABW5T8Z4_9FLAO</name>
<accession>A0ABW5T8Z4</accession>
<reference evidence="3" key="1">
    <citation type="journal article" date="2019" name="Int. J. Syst. Evol. Microbiol.">
        <title>The Global Catalogue of Microorganisms (GCM) 10K type strain sequencing project: providing services to taxonomists for standard genome sequencing and annotation.</title>
        <authorList>
            <consortium name="The Broad Institute Genomics Platform"/>
            <consortium name="The Broad Institute Genome Sequencing Center for Infectious Disease"/>
            <person name="Wu L."/>
            <person name="Ma J."/>
        </authorList>
    </citation>
    <scope>NUCLEOTIDE SEQUENCE [LARGE SCALE GENOMIC DNA]</scope>
    <source>
        <strain evidence="3">KCTC 42398</strain>
    </source>
</reference>
<evidence type="ECO:0000256" key="1">
    <source>
        <dbReference type="SAM" id="Phobius"/>
    </source>
</evidence>
<feature type="transmembrane region" description="Helical" evidence="1">
    <location>
        <begin position="201"/>
        <end position="220"/>
    </location>
</feature>
<keyword evidence="1" id="KW-0472">Membrane</keyword>
<feature type="transmembrane region" description="Helical" evidence="1">
    <location>
        <begin position="93"/>
        <end position="114"/>
    </location>
</feature>
<feature type="transmembrane region" description="Helical" evidence="1">
    <location>
        <begin position="126"/>
        <end position="145"/>
    </location>
</feature>
<keyword evidence="3" id="KW-1185">Reference proteome</keyword>
<proteinExistence type="predicted"/>
<comment type="caution">
    <text evidence="2">The sequence shown here is derived from an EMBL/GenBank/DDBJ whole genome shotgun (WGS) entry which is preliminary data.</text>
</comment>
<evidence type="ECO:0000313" key="2">
    <source>
        <dbReference type="EMBL" id="MFD2724581.1"/>
    </source>
</evidence>
<feature type="transmembrane region" description="Helical" evidence="1">
    <location>
        <begin position="157"/>
        <end position="181"/>
    </location>
</feature>
<keyword evidence="1" id="KW-0812">Transmembrane</keyword>
<evidence type="ECO:0000313" key="3">
    <source>
        <dbReference type="Proteomes" id="UP001597476"/>
    </source>
</evidence>
<protein>
    <submittedName>
        <fullName evidence="2">Uncharacterized protein</fullName>
    </submittedName>
</protein>
<dbReference type="RefSeq" id="WP_380287758.1">
    <property type="nucleotide sequence ID" value="NZ_JBHULY010000001.1"/>
</dbReference>